<evidence type="ECO:0000256" key="7">
    <source>
        <dbReference type="ARBA" id="ARBA00023180"/>
    </source>
</evidence>
<dbReference type="SUPFAM" id="SSF53850">
    <property type="entry name" value="Periplasmic binding protein-like II"/>
    <property type="match status" value="1"/>
</dbReference>
<keyword evidence="5 8" id="KW-0472">Membrane</keyword>
<evidence type="ECO:0000256" key="3">
    <source>
        <dbReference type="ARBA" id="ARBA00022692"/>
    </source>
</evidence>
<evidence type="ECO:0000256" key="5">
    <source>
        <dbReference type="ARBA" id="ARBA00023136"/>
    </source>
</evidence>
<dbReference type="AlphaFoldDB" id="A0A141W3G7"/>
<dbReference type="PANTHER" id="PTHR42643:SF30">
    <property type="entry name" value="IONOTROPIC RECEPTOR 40A-RELATED"/>
    <property type="match status" value="1"/>
</dbReference>
<evidence type="ECO:0000256" key="8">
    <source>
        <dbReference type="SAM" id="Phobius"/>
    </source>
</evidence>
<keyword evidence="2" id="KW-1003">Cell membrane</keyword>
<protein>
    <submittedName>
        <fullName evidence="9">Ionotropic receptor 7d2</fullName>
    </submittedName>
</protein>
<keyword evidence="3 8" id="KW-0812">Transmembrane</keyword>
<organism evidence="9">
    <name type="scientific">Heliconius cydno chioneus</name>
    <dbReference type="NCBI Taxonomy" id="171915"/>
    <lineage>
        <taxon>Eukaryota</taxon>
        <taxon>Metazoa</taxon>
        <taxon>Ecdysozoa</taxon>
        <taxon>Arthropoda</taxon>
        <taxon>Hexapoda</taxon>
        <taxon>Insecta</taxon>
        <taxon>Pterygota</taxon>
        <taxon>Neoptera</taxon>
        <taxon>Endopterygota</taxon>
        <taxon>Lepidoptera</taxon>
        <taxon>Glossata</taxon>
        <taxon>Ditrysia</taxon>
        <taxon>Papilionoidea</taxon>
        <taxon>Nymphalidae</taxon>
        <taxon>Heliconiinae</taxon>
        <taxon>Heliconiini</taxon>
        <taxon>Heliconius</taxon>
    </lineage>
</organism>
<evidence type="ECO:0000256" key="2">
    <source>
        <dbReference type="ARBA" id="ARBA00022475"/>
    </source>
</evidence>
<feature type="transmembrane region" description="Helical" evidence="8">
    <location>
        <begin position="319"/>
        <end position="337"/>
    </location>
</feature>
<evidence type="ECO:0000256" key="6">
    <source>
        <dbReference type="ARBA" id="ARBA00023170"/>
    </source>
</evidence>
<keyword evidence="7" id="KW-0325">Glycoprotein</keyword>
<evidence type="ECO:0000256" key="4">
    <source>
        <dbReference type="ARBA" id="ARBA00022989"/>
    </source>
</evidence>
<dbReference type="InterPro" id="IPR052192">
    <property type="entry name" value="Insect_Ionotropic_Sensory_Rcpt"/>
</dbReference>
<feature type="transmembrane region" description="Helical" evidence="8">
    <location>
        <begin position="553"/>
        <end position="576"/>
    </location>
</feature>
<accession>A0A141W3G7</accession>
<reference evidence="9" key="1">
    <citation type="journal article" date="2016" name="BMC Genomics">
        <title>Genome-wide analysis of ionotropic receptors provides insight into their evolution in Heliconius butterflies.</title>
        <authorList>
            <person name="van Schooten B."/>
            <person name="Jiggins C.D."/>
            <person name="Briscoe A.D."/>
            <person name="Papa R."/>
        </authorList>
    </citation>
    <scope>NUCLEOTIDE SEQUENCE</scope>
</reference>
<dbReference type="GO" id="GO:0005886">
    <property type="term" value="C:plasma membrane"/>
    <property type="evidence" value="ECO:0007669"/>
    <property type="project" value="UniProtKB-SubCell"/>
</dbReference>
<proteinExistence type="predicted"/>
<keyword evidence="6 9" id="KW-0675">Receptor</keyword>
<dbReference type="EMBL" id="KU756941">
    <property type="protein sequence ID" value="AMM70674.1"/>
    <property type="molecule type" value="Genomic_DNA"/>
</dbReference>
<evidence type="ECO:0000256" key="1">
    <source>
        <dbReference type="ARBA" id="ARBA00004651"/>
    </source>
</evidence>
<feature type="transmembrane region" description="Helical" evidence="8">
    <location>
        <begin position="380"/>
        <end position="398"/>
    </location>
</feature>
<sequence length="593" mass="68332">MVANRYMESNIQFNDCVHIEMLAKSAARIALHNFRWQYITLVLLNTTVFCGVNAFLESYNKTAVIATKKWKPDLHKITKQFVLFSNDLGSILNLLAWMNDHKFDNTGKFLIICQSMVDGDCDELKAVEMFWHHKIVNIIFINNMPNFGAKGYTYDYGSNCQNSPATEVKDWNNCIKMDQKYCKNKYPIKLRNLHGCPIIVSTFMQKPYMNFSTGTPTGADGDLLNIIITALNASLTIRTPFKGDGWGNLDENGTWVGSLGDLFYDLANFSMTSASITETRHRDFQISNFYYSIVLGWVTHPPEKEMASYKLLRPFKMDTRIAIIISFGIVVCIVLFLKTKFCTILFKQFSSGRDPENVLFLSWLMCMGQPTLTFPSKMALSYLVLIWIWYCFLMRTFYQVHLINSLKNDIYLNDFSSINDAIKAKYPFGGGSALKDYYIDQHIIYNNWKHKDSSEYESLMLNLTHGMRFVLAMNLATAQDFLKEPGRNLHILPQVILNCPSSIFFKKFSPLAKPINKILERLIEFGWTDMFFKNSTMGNNIQKTASEDKPITLSNFAGCYLILICGWLSSLTFFFLEIHLMKRHTQPIIPYRN</sequence>
<evidence type="ECO:0000313" key="9">
    <source>
        <dbReference type="EMBL" id="AMM70674.1"/>
    </source>
</evidence>
<comment type="subcellular location">
    <subcellularLocation>
        <location evidence="1">Cell membrane</location>
        <topology evidence="1">Multi-pass membrane protein</topology>
    </subcellularLocation>
</comment>
<name>A0A141W3G7_HELCY</name>
<dbReference type="Gene3D" id="3.40.190.10">
    <property type="entry name" value="Periplasmic binding protein-like II"/>
    <property type="match status" value="1"/>
</dbReference>
<keyword evidence="4 8" id="KW-1133">Transmembrane helix</keyword>
<dbReference type="PANTHER" id="PTHR42643">
    <property type="entry name" value="IONOTROPIC RECEPTOR 20A-RELATED"/>
    <property type="match status" value="1"/>
</dbReference>
<feature type="non-terminal residue" evidence="9">
    <location>
        <position position="1"/>
    </location>
</feature>